<reference evidence="2 3" key="1">
    <citation type="submission" date="2020-10" db="EMBL/GenBank/DDBJ databases">
        <title>Genome sequencing of Massilia sp. LPB0304.</title>
        <authorList>
            <person name="Kim J."/>
        </authorList>
    </citation>
    <scope>NUCLEOTIDE SEQUENCE [LARGE SCALE GENOMIC DNA]</scope>
    <source>
        <strain evidence="2 3">LPB0304</strain>
    </source>
</reference>
<organism evidence="2 3">
    <name type="scientific">Massilia litorea</name>
    <dbReference type="NCBI Taxonomy" id="2769491"/>
    <lineage>
        <taxon>Bacteria</taxon>
        <taxon>Pseudomonadati</taxon>
        <taxon>Pseudomonadota</taxon>
        <taxon>Betaproteobacteria</taxon>
        <taxon>Burkholderiales</taxon>
        <taxon>Oxalobacteraceae</taxon>
        <taxon>Telluria group</taxon>
        <taxon>Massilia</taxon>
    </lineage>
</organism>
<proteinExistence type="predicted"/>
<gene>
    <name evidence="2" type="ORF">LPB04_17685</name>
</gene>
<evidence type="ECO:0000313" key="2">
    <source>
        <dbReference type="EMBL" id="QOL48774.1"/>
    </source>
</evidence>
<dbReference type="EMBL" id="CP062941">
    <property type="protein sequence ID" value="QOL48774.1"/>
    <property type="molecule type" value="Genomic_DNA"/>
</dbReference>
<dbReference type="KEGG" id="mlir:LPB04_17685"/>
<protein>
    <submittedName>
        <fullName evidence="2">Uncharacterized protein</fullName>
    </submittedName>
</protein>
<feature type="compositionally biased region" description="Low complexity" evidence="1">
    <location>
        <begin position="12"/>
        <end position="25"/>
    </location>
</feature>
<dbReference type="AlphaFoldDB" id="A0A7L9U1A3"/>
<sequence>MANNSATTDPRGQPQTPQSPQPGTGEHNRSENLLPGEEGAEDGRFEVAEEVSLDIQGDDARRVGHLANVEESMPDTVQTEAEDENKGTP</sequence>
<keyword evidence="3" id="KW-1185">Reference proteome</keyword>
<evidence type="ECO:0000313" key="3">
    <source>
        <dbReference type="Proteomes" id="UP000593875"/>
    </source>
</evidence>
<dbReference type="Proteomes" id="UP000593875">
    <property type="component" value="Chromosome"/>
</dbReference>
<accession>A0A7L9U1A3</accession>
<feature type="region of interest" description="Disordered" evidence="1">
    <location>
        <begin position="1"/>
        <end position="89"/>
    </location>
</feature>
<name>A0A7L9U1A3_9BURK</name>
<dbReference type="RefSeq" id="WP_193685817.1">
    <property type="nucleotide sequence ID" value="NZ_CP062941.1"/>
</dbReference>
<feature type="compositionally biased region" description="Polar residues" evidence="1">
    <location>
        <begin position="1"/>
        <end position="10"/>
    </location>
</feature>
<evidence type="ECO:0000256" key="1">
    <source>
        <dbReference type="SAM" id="MobiDB-lite"/>
    </source>
</evidence>